<evidence type="ECO:0000313" key="4">
    <source>
        <dbReference type="Proteomes" id="UP000292751"/>
    </source>
</evidence>
<sequence length="71" mass="7942">MVSQNRNLSQKLVVEERHTREYFTGNVTAEGLINAEIDTDYGARPLTPSQARFAAKALEDLADCADEKNEE</sequence>
<evidence type="ECO:0000313" key="1">
    <source>
        <dbReference type="EMBL" id="TCE99388.1"/>
    </source>
</evidence>
<reference evidence="3 4" key="1">
    <citation type="journal article" date="2018" name="Sci. Rep.">
        <title>Genomic diversity and distribution of Bifidobacterium longum subsp. longum across the human lifespan.</title>
        <authorList>
            <person name="Odamaki T."/>
            <person name="Bottacini F."/>
            <person name="Kato K."/>
            <person name="Mitsuyama E."/>
            <person name="Yoshida K."/>
            <person name="Horigome A."/>
            <person name="Xiao J.Z."/>
            <person name="van Sinderen D."/>
        </authorList>
    </citation>
    <scope>NUCLEOTIDE SEQUENCE [LARGE SCALE GENOMIC DNA]</scope>
    <source>
        <strain evidence="1 4">MCC10076</strain>
        <strain evidence="2 3">MCC10113</strain>
    </source>
</reference>
<accession>A0A1D7UNH7</accession>
<protein>
    <submittedName>
        <fullName evidence="1">Uncharacterized protein</fullName>
    </submittedName>
</protein>
<dbReference type="RefSeq" id="WP_069483767.1">
    <property type="nucleotide sequence ID" value="NZ_CP016019.1"/>
</dbReference>
<organism evidence="1 4">
    <name type="scientific">Bifidobacterium longum subsp. longum</name>
    <dbReference type="NCBI Taxonomy" id="1679"/>
    <lineage>
        <taxon>Bacteria</taxon>
        <taxon>Bacillati</taxon>
        <taxon>Actinomycetota</taxon>
        <taxon>Actinomycetes</taxon>
        <taxon>Bifidobacteriales</taxon>
        <taxon>Bifidobacteriaceae</taxon>
        <taxon>Bifidobacterium</taxon>
    </lineage>
</organism>
<evidence type="ECO:0000313" key="2">
    <source>
        <dbReference type="EMBL" id="TCF58236.1"/>
    </source>
</evidence>
<gene>
    <name evidence="1" type="ORF">MCC10076_0961</name>
    <name evidence="2" type="ORF">MCC10113_1045</name>
</gene>
<dbReference type="AlphaFoldDB" id="A0A1D7UNH7"/>
<dbReference type="Proteomes" id="UP000292751">
    <property type="component" value="Unassembled WGS sequence"/>
</dbReference>
<evidence type="ECO:0000313" key="3">
    <source>
        <dbReference type="Proteomes" id="UP000292478"/>
    </source>
</evidence>
<comment type="caution">
    <text evidence="1">The sequence shown here is derived from an EMBL/GenBank/DDBJ whole genome shotgun (WGS) entry which is preliminary data.</text>
</comment>
<dbReference type="EMBL" id="SHTC01000015">
    <property type="protein sequence ID" value="TCF58236.1"/>
    <property type="molecule type" value="Genomic_DNA"/>
</dbReference>
<dbReference type="EMBL" id="SHRX01000012">
    <property type="protein sequence ID" value="TCE99388.1"/>
    <property type="molecule type" value="Genomic_DNA"/>
</dbReference>
<reference evidence="1" key="2">
    <citation type="submission" date="2019-02" db="EMBL/GenBank/DDBJ databases">
        <authorList>
            <person name="Odamaki T."/>
        </authorList>
    </citation>
    <scope>NUCLEOTIDE SEQUENCE</scope>
    <source>
        <strain evidence="1">MCC10076</strain>
        <strain evidence="2">MCC10113</strain>
    </source>
</reference>
<name>A0A1D7UNH7_BIFLL</name>
<proteinExistence type="predicted"/>
<dbReference type="Proteomes" id="UP000292478">
    <property type="component" value="Unassembled WGS sequence"/>
</dbReference>